<dbReference type="SUPFAM" id="SSF55785">
    <property type="entry name" value="PYP-like sensor domain (PAS domain)"/>
    <property type="match status" value="1"/>
</dbReference>
<dbReference type="PROSITE" id="PS50112">
    <property type="entry name" value="PAS"/>
    <property type="match status" value="1"/>
</dbReference>
<evidence type="ECO:0000313" key="9">
    <source>
        <dbReference type="Proteomes" id="UP000431401"/>
    </source>
</evidence>
<evidence type="ECO:0000313" key="8">
    <source>
        <dbReference type="EMBL" id="MQY27450.1"/>
    </source>
</evidence>
<dbReference type="RefSeq" id="WP_153342565.1">
    <property type="nucleotide sequence ID" value="NZ_WEGI01000006.1"/>
</dbReference>
<dbReference type="InterPro" id="IPR013655">
    <property type="entry name" value="PAS_fold_3"/>
</dbReference>
<dbReference type="InterPro" id="IPR005561">
    <property type="entry name" value="ANTAR"/>
</dbReference>
<dbReference type="PANTHER" id="PTHR43304">
    <property type="entry name" value="PHYTOCHROME-LIKE PROTEIN CPH1"/>
    <property type="match status" value="1"/>
</dbReference>
<dbReference type="Proteomes" id="UP000431401">
    <property type="component" value="Unassembled WGS sequence"/>
</dbReference>
<dbReference type="GO" id="GO:0004673">
    <property type="term" value="F:protein histidine kinase activity"/>
    <property type="evidence" value="ECO:0007669"/>
    <property type="project" value="UniProtKB-EC"/>
</dbReference>
<keyword evidence="9" id="KW-1185">Reference proteome</keyword>
<dbReference type="InterPro" id="IPR011006">
    <property type="entry name" value="CheY-like_superfamily"/>
</dbReference>
<keyword evidence="5" id="KW-0418">Kinase</keyword>
<dbReference type="InterPro" id="IPR000014">
    <property type="entry name" value="PAS"/>
</dbReference>
<feature type="domain" description="ANTAR" evidence="7">
    <location>
        <begin position="133"/>
        <end position="194"/>
    </location>
</feature>
<dbReference type="Gene3D" id="1.10.10.10">
    <property type="entry name" value="Winged helix-like DNA-binding domain superfamily/Winged helix DNA-binding domain"/>
    <property type="match status" value="1"/>
</dbReference>
<dbReference type="OrthoDB" id="3787288at2"/>
<comment type="catalytic activity">
    <reaction evidence="1">
        <text>ATP + protein L-histidine = ADP + protein N-phospho-L-histidine.</text>
        <dbReference type="EC" id="2.7.13.3"/>
    </reaction>
</comment>
<dbReference type="EMBL" id="WEGI01000006">
    <property type="protein sequence ID" value="MQY27450.1"/>
    <property type="molecule type" value="Genomic_DNA"/>
</dbReference>
<dbReference type="SMART" id="SM01012">
    <property type="entry name" value="ANTAR"/>
    <property type="match status" value="1"/>
</dbReference>
<dbReference type="PROSITE" id="PS50921">
    <property type="entry name" value="ANTAR"/>
    <property type="match status" value="1"/>
</dbReference>
<dbReference type="NCBIfam" id="TIGR00229">
    <property type="entry name" value="sensory_box"/>
    <property type="match status" value="1"/>
</dbReference>
<dbReference type="CDD" id="cd00130">
    <property type="entry name" value="PAS"/>
    <property type="match status" value="1"/>
</dbReference>
<dbReference type="InterPro" id="IPR036388">
    <property type="entry name" value="WH-like_DNA-bd_sf"/>
</dbReference>
<dbReference type="InterPro" id="IPR035965">
    <property type="entry name" value="PAS-like_dom_sf"/>
</dbReference>
<evidence type="ECO:0000256" key="5">
    <source>
        <dbReference type="ARBA" id="ARBA00022777"/>
    </source>
</evidence>
<reference evidence="8 9" key="1">
    <citation type="submission" date="2019-10" db="EMBL/GenBank/DDBJ databases">
        <title>Nocardia macrotermitis sp. nov. and Nocardia aurantia sp. nov., isolated from the gut of fungus growing-termite Macrotermes natalensis.</title>
        <authorList>
            <person name="Benndorf R."/>
            <person name="Schwitalla J."/>
            <person name="Martin K."/>
            <person name="De Beer W."/>
            <person name="Kaster A.-K."/>
            <person name="Vollmers J."/>
            <person name="Poulsen M."/>
            <person name="Beemelmanns C."/>
        </authorList>
    </citation>
    <scope>NUCLEOTIDE SEQUENCE [LARGE SCALE GENOMIC DNA]</scope>
    <source>
        <strain evidence="8 9">RB56</strain>
    </source>
</reference>
<protein>
    <recommendedName>
        <fullName evidence="2">histidine kinase</fullName>
        <ecNumber evidence="2">2.7.13.3</ecNumber>
    </recommendedName>
</protein>
<evidence type="ECO:0000256" key="2">
    <source>
        <dbReference type="ARBA" id="ARBA00012438"/>
    </source>
</evidence>
<evidence type="ECO:0000256" key="3">
    <source>
        <dbReference type="ARBA" id="ARBA00022553"/>
    </source>
</evidence>
<keyword evidence="3" id="KW-0597">Phosphoprotein</keyword>
<evidence type="ECO:0000256" key="4">
    <source>
        <dbReference type="ARBA" id="ARBA00022679"/>
    </source>
</evidence>
<dbReference type="Gene3D" id="3.30.450.20">
    <property type="entry name" value="PAS domain"/>
    <property type="match status" value="1"/>
</dbReference>
<dbReference type="AlphaFoldDB" id="A0A7K0DNX5"/>
<dbReference type="EC" id="2.7.13.3" evidence="2"/>
<feature type="domain" description="PAS" evidence="6">
    <location>
        <begin position="39"/>
        <end position="84"/>
    </location>
</feature>
<dbReference type="SUPFAM" id="SSF52172">
    <property type="entry name" value="CheY-like"/>
    <property type="match status" value="1"/>
</dbReference>
<organism evidence="8 9">
    <name type="scientific">Nocardia aurantia</name>
    <dbReference type="NCBI Taxonomy" id="2585199"/>
    <lineage>
        <taxon>Bacteria</taxon>
        <taxon>Bacillati</taxon>
        <taxon>Actinomycetota</taxon>
        <taxon>Actinomycetes</taxon>
        <taxon>Mycobacteriales</taxon>
        <taxon>Nocardiaceae</taxon>
        <taxon>Nocardia</taxon>
    </lineage>
</organism>
<evidence type="ECO:0000259" key="7">
    <source>
        <dbReference type="PROSITE" id="PS50921"/>
    </source>
</evidence>
<comment type="caution">
    <text evidence="8">The sequence shown here is derived from an EMBL/GenBank/DDBJ whole genome shotgun (WGS) entry which is preliminary data.</text>
</comment>
<dbReference type="InterPro" id="IPR052162">
    <property type="entry name" value="Sensor_kinase/Photoreceptor"/>
</dbReference>
<dbReference type="GO" id="GO:0003723">
    <property type="term" value="F:RNA binding"/>
    <property type="evidence" value="ECO:0007669"/>
    <property type="project" value="InterPro"/>
</dbReference>
<evidence type="ECO:0000259" key="6">
    <source>
        <dbReference type="PROSITE" id="PS50112"/>
    </source>
</evidence>
<proteinExistence type="predicted"/>
<gene>
    <name evidence="8" type="ORF">NRB56_30330</name>
</gene>
<name>A0A7K0DNX5_9NOCA</name>
<accession>A0A7K0DNX5</accession>
<dbReference type="Pfam" id="PF03861">
    <property type="entry name" value="ANTAR"/>
    <property type="match status" value="1"/>
</dbReference>
<sequence>MTIPNPPETPAHVTADSDADSGPVVGAFTFWFATRRWEWSPEVYRMHGYTPGDVEPSTTLLLSHVHPDDRARVADLITATVEHGEPFSSRHRMVDTAGEERAVMVVTDQLHHEDDTAVGVSGYHIDLTDTLLDTGLADTTDENRAIIEHRAVIEQAKGVIMRTYGITADQAFRVLAWRSQETNVKLRDFAAQLVAELPTVPPPPATTAFDHLLLTAHDRVPPHED</sequence>
<evidence type="ECO:0000256" key="1">
    <source>
        <dbReference type="ARBA" id="ARBA00000085"/>
    </source>
</evidence>
<dbReference type="PANTHER" id="PTHR43304:SF1">
    <property type="entry name" value="PAC DOMAIN-CONTAINING PROTEIN"/>
    <property type="match status" value="1"/>
</dbReference>
<keyword evidence="4" id="KW-0808">Transferase</keyword>
<dbReference type="Pfam" id="PF08447">
    <property type="entry name" value="PAS_3"/>
    <property type="match status" value="1"/>
</dbReference>